<dbReference type="Proteomes" id="UP000821866">
    <property type="component" value="Chromosome 8"/>
</dbReference>
<reference evidence="2" key="1">
    <citation type="journal article" date="2020" name="Cell">
        <title>Large-Scale Comparative Analyses of Tick Genomes Elucidate Their Genetic Diversity and Vector Capacities.</title>
        <authorList>
            <consortium name="Tick Genome and Microbiome Consortium (TIGMIC)"/>
            <person name="Jia N."/>
            <person name="Wang J."/>
            <person name="Shi W."/>
            <person name="Du L."/>
            <person name="Sun Y."/>
            <person name="Zhan W."/>
            <person name="Jiang J.F."/>
            <person name="Wang Q."/>
            <person name="Zhang B."/>
            <person name="Ji P."/>
            <person name="Bell-Sakyi L."/>
            <person name="Cui X.M."/>
            <person name="Yuan T.T."/>
            <person name="Jiang B.G."/>
            <person name="Yang W.F."/>
            <person name="Lam T.T."/>
            <person name="Chang Q.C."/>
            <person name="Ding S.J."/>
            <person name="Wang X.J."/>
            <person name="Zhu J.G."/>
            <person name="Ruan X.D."/>
            <person name="Zhao L."/>
            <person name="Wei J.T."/>
            <person name="Ye R.Z."/>
            <person name="Que T.C."/>
            <person name="Du C.H."/>
            <person name="Zhou Y.H."/>
            <person name="Cheng J.X."/>
            <person name="Dai P.F."/>
            <person name="Guo W.B."/>
            <person name="Han X.H."/>
            <person name="Huang E.J."/>
            <person name="Li L.F."/>
            <person name="Wei W."/>
            <person name="Gao Y.C."/>
            <person name="Liu J.Z."/>
            <person name="Shao H.Z."/>
            <person name="Wang X."/>
            <person name="Wang C.C."/>
            <person name="Yang T.C."/>
            <person name="Huo Q.B."/>
            <person name="Li W."/>
            <person name="Chen H.Y."/>
            <person name="Chen S.E."/>
            <person name="Zhou L.G."/>
            <person name="Ni X.B."/>
            <person name="Tian J.H."/>
            <person name="Sheng Y."/>
            <person name="Liu T."/>
            <person name="Pan Y.S."/>
            <person name="Xia L.Y."/>
            <person name="Li J."/>
            <person name="Zhao F."/>
            <person name="Cao W.C."/>
        </authorList>
    </citation>
    <scope>NUCLEOTIDE SEQUENCE</scope>
    <source>
        <strain evidence="2">Rmic-2018</strain>
    </source>
</reference>
<dbReference type="AlphaFoldDB" id="A0A9J6D9R2"/>
<feature type="signal peptide" evidence="1">
    <location>
        <begin position="1"/>
        <end position="29"/>
    </location>
</feature>
<gene>
    <name evidence="2" type="ORF">HPB51_013548</name>
</gene>
<protein>
    <recommendedName>
        <fullName evidence="4">Secreted protein</fullName>
    </recommendedName>
</protein>
<organism evidence="2 3">
    <name type="scientific">Rhipicephalus microplus</name>
    <name type="common">Cattle tick</name>
    <name type="synonym">Boophilus microplus</name>
    <dbReference type="NCBI Taxonomy" id="6941"/>
    <lineage>
        <taxon>Eukaryota</taxon>
        <taxon>Metazoa</taxon>
        <taxon>Ecdysozoa</taxon>
        <taxon>Arthropoda</taxon>
        <taxon>Chelicerata</taxon>
        <taxon>Arachnida</taxon>
        <taxon>Acari</taxon>
        <taxon>Parasitiformes</taxon>
        <taxon>Ixodida</taxon>
        <taxon>Ixodoidea</taxon>
        <taxon>Ixodidae</taxon>
        <taxon>Rhipicephalinae</taxon>
        <taxon>Rhipicephalus</taxon>
        <taxon>Boophilus</taxon>
    </lineage>
</organism>
<evidence type="ECO:0000256" key="1">
    <source>
        <dbReference type="SAM" id="SignalP"/>
    </source>
</evidence>
<proteinExistence type="predicted"/>
<evidence type="ECO:0008006" key="4">
    <source>
        <dbReference type="Google" id="ProtNLM"/>
    </source>
</evidence>
<comment type="caution">
    <text evidence="2">The sequence shown here is derived from an EMBL/GenBank/DDBJ whole genome shotgun (WGS) entry which is preliminary data.</text>
</comment>
<keyword evidence="1" id="KW-0732">Signal</keyword>
<keyword evidence="3" id="KW-1185">Reference proteome</keyword>
<dbReference type="EMBL" id="JABSTU010000010">
    <property type="protein sequence ID" value="KAH8018868.1"/>
    <property type="molecule type" value="Genomic_DNA"/>
</dbReference>
<reference evidence="2" key="2">
    <citation type="submission" date="2021-09" db="EMBL/GenBank/DDBJ databases">
        <authorList>
            <person name="Jia N."/>
            <person name="Wang J."/>
            <person name="Shi W."/>
            <person name="Du L."/>
            <person name="Sun Y."/>
            <person name="Zhan W."/>
            <person name="Jiang J."/>
            <person name="Wang Q."/>
            <person name="Zhang B."/>
            <person name="Ji P."/>
            <person name="Sakyi L.B."/>
            <person name="Cui X."/>
            <person name="Yuan T."/>
            <person name="Jiang B."/>
            <person name="Yang W."/>
            <person name="Lam T.T.-Y."/>
            <person name="Chang Q."/>
            <person name="Ding S."/>
            <person name="Wang X."/>
            <person name="Zhu J."/>
            <person name="Ruan X."/>
            <person name="Zhao L."/>
            <person name="Wei J."/>
            <person name="Que T."/>
            <person name="Du C."/>
            <person name="Cheng J."/>
            <person name="Dai P."/>
            <person name="Han X."/>
            <person name="Huang E."/>
            <person name="Gao Y."/>
            <person name="Liu J."/>
            <person name="Shao H."/>
            <person name="Ye R."/>
            <person name="Li L."/>
            <person name="Wei W."/>
            <person name="Wang X."/>
            <person name="Wang C."/>
            <person name="Huo Q."/>
            <person name="Li W."/>
            <person name="Guo W."/>
            <person name="Chen H."/>
            <person name="Chen S."/>
            <person name="Zhou L."/>
            <person name="Zhou L."/>
            <person name="Ni X."/>
            <person name="Tian J."/>
            <person name="Zhou Y."/>
            <person name="Sheng Y."/>
            <person name="Liu T."/>
            <person name="Pan Y."/>
            <person name="Xia L."/>
            <person name="Li J."/>
            <person name="Zhao F."/>
            <person name="Cao W."/>
        </authorList>
    </citation>
    <scope>NUCLEOTIDE SEQUENCE</scope>
    <source>
        <strain evidence="2">Rmic-2018</strain>
        <tissue evidence="2">Larvae</tissue>
    </source>
</reference>
<feature type="chain" id="PRO_5039908376" description="Secreted protein" evidence="1">
    <location>
        <begin position="30"/>
        <end position="172"/>
    </location>
</feature>
<accession>A0A9J6D9R2</accession>
<sequence length="172" mass="18327">MREAIDFLPLSAQHLFSFFFVFFFLNSSAKPGAKAGVENCSRRAKGSLRAATRSATSAATSAAVLIPGAASRRREKWWGFSPAEAPHPSVLRRKAAKGPTSIEGQSGDSRAAFECLGAAWGRAEGRGPRLDVRGSCRGFLCSGHPPRVAFAGRCTLFREVRTGGCHREAASG</sequence>
<evidence type="ECO:0000313" key="3">
    <source>
        <dbReference type="Proteomes" id="UP000821866"/>
    </source>
</evidence>
<evidence type="ECO:0000313" key="2">
    <source>
        <dbReference type="EMBL" id="KAH8018868.1"/>
    </source>
</evidence>
<name>A0A9J6D9R2_RHIMP</name>